<dbReference type="AlphaFoldDB" id="A0AAD6AAB2"/>
<feature type="region of interest" description="Disordered" evidence="1">
    <location>
        <begin position="1"/>
        <end position="29"/>
    </location>
</feature>
<protein>
    <submittedName>
        <fullName evidence="2">Uncharacterized protein</fullName>
    </submittedName>
</protein>
<feature type="compositionally biased region" description="Gly residues" evidence="1">
    <location>
        <begin position="1"/>
        <end position="18"/>
    </location>
</feature>
<proteinExistence type="predicted"/>
<reference evidence="2" key="1">
    <citation type="submission" date="2022-11" db="EMBL/GenBank/DDBJ databases">
        <title>Chromosome-level genome of Pogonophryne albipinna.</title>
        <authorList>
            <person name="Jo E."/>
        </authorList>
    </citation>
    <scope>NUCLEOTIDE SEQUENCE</scope>
    <source>
        <strain evidence="2">SGF0006</strain>
        <tissue evidence="2">Muscle</tissue>
    </source>
</reference>
<organism evidence="2 3">
    <name type="scientific">Pogonophryne albipinna</name>
    <dbReference type="NCBI Taxonomy" id="1090488"/>
    <lineage>
        <taxon>Eukaryota</taxon>
        <taxon>Metazoa</taxon>
        <taxon>Chordata</taxon>
        <taxon>Craniata</taxon>
        <taxon>Vertebrata</taxon>
        <taxon>Euteleostomi</taxon>
        <taxon>Actinopterygii</taxon>
        <taxon>Neopterygii</taxon>
        <taxon>Teleostei</taxon>
        <taxon>Neoteleostei</taxon>
        <taxon>Acanthomorphata</taxon>
        <taxon>Eupercaria</taxon>
        <taxon>Perciformes</taxon>
        <taxon>Notothenioidei</taxon>
        <taxon>Pogonophryne</taxon>
    </lineage>
</organism>
<keyword evidence="3" id="KW-1185">Reference proteome</keyword>
<evidence type="ECO:0000256" key="1">
    <source>
        <dbReference type="SAM" id="MobiDB-lite"/>
    </source>
</evidence>
<comment type="caution">
    <text evidence="2">The sequence shown here is derived from an EMBL/GenBank/DDBJ whole genome shotgun (WGS) entry which is preliminary data.</text>
</comment>
<sequence>MGGGGRAAEPGGGGGLLPGPGPPPSAAGTSLLLLGTVDGEPAGEGEEIMEWGGGTNTTCCQQVYHSPNTGRCFAKTDNPPAPSPLLLTHFCLQHDPRIDTLQVPASPNEIQQNDPHP</sequence>
<name>A0AAD6AAB2_9TELE</name>
<dbReference type="Proteomes" id="UP001219934">
    <property type="component" value="Unassembled WGS sequence"/>
</dbReference>
<gene>
    <name evidence="2" type="ORF">JOQ06_021922</name>
</gene>
<evidence type="ECO:0000313" key="3">
    <source>
        <dbReference type="Proteomes" id="UP001219934"/>
    </source>
</evidence>
<evidence type="ECO:0000313" key="2">
    <source>
        <dbReference type="EMBL" id="KAJ4921234.1"/>
    </source>
</evidence>
<accession>A0AAD6AAB2</accession>
<dbReference type="EMBL" id="JAPTMU010000133">
    <property type="protein sequence ID" value="KAJ4921234.1"/>
    <property type="molecule type" value="Genomic_DNA"/>
</dbReference>